<evidence type="ECO:0000313" key="3">
    <source>
        <dbReference type="Proteomes" id="UP000001661"/>
    </source>
</evidence>
<keyword evidence="1" id="KW-1133">Transmembrane helix</keyword>
<dbReference type="OrthoDB" id="1726013at2"/>
<dbReference type="InterPro" id="IPR020390">
    <property type="entry name" value="Uncharacterised_YqhV"/>
</dbReference>
<keyword evidence="3" id="KW-1185">Reference proteome</keyword>
<feature type="transmembrane region" description="Helical" evidence="1">
    <location>
        <begin position="12"/>
        <end position="33"/>
    </location>
</feature>
<dbReference type="Pfam" id="PF10942">
    <property type="entry name" value="DUF2619"/>
    <property type="match status" value="1"/>
</dbReference>
<dbReference type="eggNOG" id="ENOG5032Z8B">
    <property type="taxonomic scope" value="Bacteria"/>
</dbReference>
<proteinExistence type="predicted"/>
<feature type="transmembrane region" description="Helical" evidence="1">
    <location>
        <begin position="69"/>
        <end position="88"/>
    </location>
</feature>
<dbReference type="STRING" id="574087.Acear_1344"/>
<evidence type="ECO:0000256" key="1">
    <source>
        <dbReference type="SAM" id="Phobius"/>
    </source>
</evidence>
<dbReference type="EMBL" id="CP002105">
    <property type="protein sequence ID" value="ADL12857.1"/>
    <property type="molecule type" value="Genomic_DNA"/>
</dbReference>
<name>D9QQR6_ACEAZ</name>
<accession>D9QQR6</accession>
<keyword evidence="1" id="KW-0472">Membrane</keyword>
<gene>
    <name evidence="2" type="ordered locus">Acear_1344</name>
</gene>
<protein>
    <recommendedName>
        <fullName evidence="4">DUF2619 domain-containing protein</fullName>
    </recommendedName>
</protein>
<keyword evidence="1" id="KW-0812">Transmembrane</keyword>
<dbReference type="AlphaFoldDB" id="D9QQR6"/>
<evidence type="ECO:0008006" key="4">
    <source>
        <dbReference type="Google" id="ProtNLM"/>
    </source>
</evidence>
<sequence length="90" mass="9588">MIYIKNKILLSMALLRVISGIIEFSAALLMLKFNSVEKALQLNSILALVGPTVLVLVTALGLVEIAEKISLLNFVVIASGVGLILLGIKL</sequence>
<evidence type="ECO:0000313" key="2">
    <source>
        <dbReference type="EMBL" id="ADL12857.1"/>
    </source>
</evidence>
<organism evidence="2 3">
    <name type="scientific">Acetohalobium arabaticum (strain ATCC 49924 / DSM 5501 / Z-7288)</name>
    <dbReference type="NCBI Taxonomy" id="574087"/>
    <lineage>
        <taxon>Bacteria</taxon>
        <taxon>Bacillati</taxon>
        <taxon>Bacillota</taxon>
        <taxon>Clostridia</taxon>
        <taxon>Halanaerobiales</taxon>
        <taxon>Halobacteroidaceae</taxon>
        <taxon>Acetohalobium</taxon>
    </lineage>
</organism>
<dbReference type="Proteomes" id="UP000001661">
    <property type="component" value="Chromosome"/>
</dbReference>
<dbReference type="HOGENOM" id="CLU_157752_0_1_9"/>
<reference evidence="2 3" key="1">
    <citation type="journal article" date="2010" name="Stand. Genomic Sci.">
        <title>Complete genome sequence of Acetohalobium arabaticum type strain (Z-7288).</title>
        <authorList>
            <person name="Sikorski J."/>
            <person name="Lapidus A."/>
            <person name="Chertkov O."/>
            <person name="Lucas S."/>
            <person name="Copeland A."/>
            <person name="Glavina Del Rio T."/>
            <person name="Nolan M."/>
            <person name="Tice H."/>
            <person name="Cheng J.F."/>
            <person name="Han C."/>
            <person name="Brambilla E."/>
            <person name="Pitluck S."/>
            <person name="Liolios K."/>
            <person name="Ivanova N."/>
            <person name="Mavromatis K."/>
            <person name="Mikhailova N."/>
            <person name="Pati A."/>
            <person name="Bruce D."/>
            <person name="Detter C."/>
            <person name="Tapia R."/>
            <person name="Goodwin L."/>
            <person name="Chen A."/>
            <person name="Palaniappan K."/>
            <person name="Land M."/>
            <person name="Hauser L."/>
            <person name="Chang Y.J."/>
            <person name="Jeffries C.D."/>
            <person name="Rohde M."/>
            <person name="Goker M."/>
            <person name="Spring S."/>
            <person name="Woyke T."/>
            <person name="Bristow J."/>
            <person name="Eisen J.A."/>
            <person name="Markowitz V."/>
            <person name="Hugenholtz P."/>
            <person name="Kyrpides N.C."/>
            <person name="Klenk H.P."/>
        </authorList>
    </citation>
    <scope>NUCLEOTIDE SEQUENCE [LARGE SCALE GENOMIC DNA]</scope>
    <source>
        <strain evidence="3">ATCC 49924 / DSM 5501 / Z-7288</strain>
    </source>
</reference>
<dbReference type="KEGG" id="aar:Acear_1344"/>
<feature type="transmembrane region" description="Helical" evidence="1">
    <location>
        <begin position="45"/>
        <end position="63"/>
    </location>
</feature>
<dbReference type="RefSeq" id="WP_013278303.1">
    <property type="nucleotide sequence ID" value="NC_014378.1"/>
</dbReference>